<name>A0ABD0KMP3_9CAEN</name>
<dbReference type="EMBL" id="JACVVK020000150">
    <property type="protein sequence ID" value="KAK7488490.1"/>
    <property type="molecule type" value="Genomic_DNA"/>
</dbReference>
<sequence length="102" mass="10566">MTYPKRVDALTNDSGLKVNKDSSGHVTPGAGLAEEGVVRLVAPCSFPLGAHLTVILDTVLQTVQFPAGIAHLDTGLADVDRDALALQGKTLPSDKDAKGTES</sequence>
<accession>A0ABD0KMP3</accession>
<evidence type="ECO:0000313" key="2">
    <source>
        <dbReference type="Proteomes" id="UP001519460"/>
    </source>
</evidence>
<protein>
    <submittedName>
        <fullName evidence="1">Uncharacterized protein</fullName>
    </submittedName>
</protein>
<evidence type="ECO:0000313" key="1">
    <source>
        <dbReference type="EMBL" id="KAK7488490.1"/>
    </source>
</evidence>
<gene>
    <name evidence="1" type="ORF">BaRGS_00020275</name>
</gene>
<reference evidence="1 2" key="1">
    <citation type="journal article" date="2023" name="Sci. Data">
        <title>Genome assembly of the Korean intertidal mud-creeper Batillaria attramentaria.</title>
        <authorList>
            <person name="Patra A.K."/>
            <person name="Ho P.T."/>
            <person name="Jun S."/>
            <person name="Lee S.J."/>
            <person name="Kim Y."/>
            <person name="Won Y.J."/>
        </authorList>
    </citation>
    <scope>NUCLEOTIDE SEQUENCE [LARGE SCALE GENOMIC DNA]</scope>
    <source>
        <strain evidence="1">Wonlab-2016</strain>
    </source>
</reference>
<comment type="caution">
    <text evidence="1">The sequence shown here is derived from an EMBL/GenBank/DDBJ whole genome shotgun (WGS) entry which is preliminary data.</text>
</comment>
<organism evidence="1 2">
    <name type="scientific">Batillaria attramentaria</name>
    <dbReference type="NCBI Taxonomy" id="370345"/>
    <lineage>
        <taxon>Eukaryota</taxon>
        <taxon>Metazoa</taxon>
        <taxon>Spiralia</taxon>
        <taxon>Lophotrochozoa</taxon>
        <taxon>Mollusca</taxon>
        <taxon>Gastropoda</taxon>
        <taxon>Caenogastropoda</taxon>
        <taxon>Sorbeoconcha</taxon>
        <taxon>Cerithioidea</taxon>
        <taxon>Batillariidae</taxon>
        <taxon>Batillaria</taxon>
    </lineage>
</organism>
<dbReference type="Proteomes" id="UP001519460">
    <property type="component" value="Unassembled WGS sequence"/>
</dbReference>
<proteinExistence type="predicted"/>
<keyword evidence="2" id="KW-1185">Reference proteome</keyword>
<dbReference type="AlphaFoldDB" id="A0ABD0KMP3"/>